<accession>A0A290Q1I9</accession>
<evidence type="ECO:0000313" key="3">
    <source>
        <dbReference type="Proteomes" id="UP000217265"/>
    </source>
</evidence>
<dbReference type="EMBL" id="CP023344">
    <property type="protein sequence ID" value="ATC62489.1"/>
    <property type="molecule type" value="Genomic_DNA"/>
</dbReference>
<dbReference type="InterPro" id="IPR014914">
    <property type="entry name" value="RES_dom"/>
</dbReference>
<dbReference type="RefSeq" id="WP_096054124.1">
    <property type="nucleotide sequence ID" value="NZ_CP023344.1"/>
</dbReference>
<dbReference type="Proteomes" id="UP000217265">
    <property type="component" value="Chromosome"/>
</dbReference>
<reference evidence="2 3" key="1">
    <citation type="submission" date="2017-09" db="EMBL/GenBank/DDBJ databases">
        <title>Complete genome sequence of Verrucomicrobial strain HZ-65, isolated from freshwater.</title>
        <authorList>
            <person name="Choi A."/>
        </authorList>
    </citation>
    <scope>NUCLEOTIDE SEQUENCE [LARGE SCALE GENOMIC DNA]</scope>
    <source>
        <strain evidence="2 3">HZ-65</strain>
    </source>
</reference>
<keyword evidence="3" id="KW-1185">Reference proteome</keyword>
<evidence type="ECO:0000259" key="1">
    <source>
        <dbReference type="SMART" id="SM00953"/>
    </source>
</evidence>
<evidence type="ECO:0000313" key="2">
    <source>
        <dbReference type="EMBL" id="ATC62489.1"/>
    </source>
</evidence>
<dbReference type="OrthoDB" id="9789501at2"/>
<organism evidence="2 3">
    <name type="scientific">Nibricoccus aquaticus</name>
    <dbReference type="NCBI Taxonomy" id="2576891"/>
    <lineage>
        <taxon>Bacteria</taxon>
        <taxon>Pseudomonadati</taxon>
        <taxon>Verrucomicrobiota</taxon>
        <taxon>Opitutia</taxon>
        <taxon>Opitutales</taxon>
        <taxon>Opitutaceae</taxon>
        <taxon>Nibricoccus</taxon>
    </lineage>
</organism>
<sequence>MSNIIVWRLASKRRAATLWDGEGAFRRGARWSPPGVRAVYCAESRALAALEVLVHVEEVSDFVAHDWVIASALIPESLIEHPSKFPADWRVYPYGHTTQNFGAEWIRSGRSAVLRVPSAVVLGEFNYLLNPQHVDFAQVQLTKHTAFQFDSRLA</sequence>
<protein>
    <recommendedName>
        <fullName evidence="1">RES domain-containing protein</fullName>
    </recommendedName>
</protein>
<feature type="domain" description="RES" evidence="1">
    <location>
        <begin position="18"/>
        <end position="141"/>
    </location>
</feature>
<proteinExistence type="predicted"/>
<name>A0A290Q1I9_9BACT</name>
<dbReference type="Pfam" id="PF08808">
    <property type="entry name" value="RES"/>
    <property type="match status" value="1"/>
</dbReference>
<dbReference type="SMART" id="SM00953">
    <property type="entry name" value="RES"/>
    <property type="match status" value="1"/>
</dbReference>
<gene>
    <name evidence="2" type="ORF">CMV30_00025</name>
</gene>
<dbReference type="AlphaFoldDB" id="A0A290Q1I9"/>
<dbReference type="KEGG" id="vbh:CMV30_00025"/>